<dbReference type="InterPro" id="IPR004265">
    <property type="entry name" value="Dirigent"/>
</dbReference>
<dbReference type="EMBL" id="JACEFO010000279">
    <property type="protein sequence ID" value="KAF8775749.1"/>
    <property type="molecule type" value="Genomic_DNA"/>
</dbReference>
<dbReference type="InterPro" id="IPR044859">
    <property type="entry name" value="Allene_oxi_cyc_Dirigent"/>
</dbReference>
<dbReference type="PANTHER" id="PTHR46442:SF6">
    <property type="entry name" value="DIRIGENT PROTEIN 5"/>
    <property type="match status" value="1"/>
</dbReference>
<comment type="caution">
    <text evidence="5">The sequence shown here is derived from an EMBL/GenBank/DDBJ whole genome shotgun (WGS) entry which is preliminary data.</text>
</comment>
<comment type="similarity">
    <text evidence="1 4">Belongs to the plant dirigent protein family.</text>
</comment>
<dbReference type="GO" id="GO:0048046">
    <property type="term" value="C:apoplast"/>
    <property type="evidence" value="ECO:0007669"/>
    <property type="project" value="UniProtKB-SubCell"/>
</dbReference>
<evidence type="ECO:0000256" key="3">
    <source>
        <dbReference type="ARBA" id="ARBA00022525"/>
    </source>
</evidence>
<accession>A0A835FVB8</accession>
<dbReference type="Gene3D" id="2.40.480.10">
    <property type="entry name" value="Allene oxide cyclase-like"/>
    <property type="match status" value="1"/>
</dbReference>
<evidence type="ECO:0000256" key="2">
    <source>
        <dbReference type="ARBA" id="ARBA00011738"/>
    </source>
</evidence>
<comment type="subcellular location">
    <subcellularLocation>
        <location evidence="4">Secreted</location>
        <location evidence="4">Extracellular space</location>
        <location evidence="4">Apoplast</location>
    </subcellularLocation>
</comment>
<comment type="subunit">
    <text evidence="2 4">Homodimer.</text>
</comment>
<keyword evidence="6" id="KW-1185">Reference proteome</keyword>
<keyword evidence="4" id="KW-0052">Apoplast</keyword>
<dbReference type="PANTHER" id="PTHR46442">
    <property type="entry name" value="DIRIGENT PROTEIN"/>
    <property type="match status" value="1"/>
</dbReference>
<evidence type="ECO:0000313" key="5">
    <source>
        <dbReference type="EMBL" id="KAF8775749.1"/>
    </source>
</evidence>
<dbReference type="Pfam" id="PF03018">
    <property type="entry name" value="Dirigent"/>
    <property type="match status" value="1"/>
</dbReference>
<reference evidence="5" key="1">
    <citation type="submission" date="2020-07" db="EMBL/GenBank/DDBJ databases">
        <title>Genome sequence and genetic diversity analysis of an under-domesticated orphan crop, white fonio (Digitaria exilis).</title>
        <authorList>
            <person name="Bennetzen J.L."/>
            <person name="Chen S."/>
            <person name="Ma X."/>
            <person name="Wang X."/>
            <person name="Yssel A.E.J."/>
            <person name="Chaluvadi S.R."/>
            <person name="Johnson M."/>
            <person name="Gangashetty P."/>
            <person name="Hamidou F."/>
            <person name="Sanogo M.D."/>
            <person name="Zwaenepoel A."/>
            <person name="Wallace J."/>
            <person name="Van De Peer Y."/>
            <person name="Van Deynze A."/>
        </authorList>
    </citation>
    <scope>NUCLEOTIDE SEQUENCE</scope>
    <source>
        <tissue evidence="5">Leaves</tissue>
    </source>
</reference>
<proteinExistence type="inferred from homology"/>
<sequence length="200" mass="21992">MHINNARPRAIFQAHEPSHCDDASVPAWAAGCRRSPRRAPEECAVQGDDGVLPRHPLRRHHTANATSAVTAQPTLLSRSASVNDTYFGEVVVFDDPVTAGPSLASEEVARAQGFFFYDGKVVPNAWFAFTLVFNSTAHRGTLNLMGADPVLEKTRDLSVVGGTGDFFMARGVATLRTDNIQGLYYFRLQMDIKLYDCYDV</sequence>
<protein>
    <recommendedName>
        <fullName evidence="4">Dirigent protein</fullName>
    </recommendedName>
</protein>
<dbReference type="Proteomes" id="UP000636709">
    <property type="component" value="Unassembled WGS sequence"/>
</dbReference>
<keyword evidence="3 4" id="KW-0964">Secreted</keyword>
<gene>
    <name evidence="5" type="ORF">HU200_004264</name>
</gene>
<evidence type="ECO:0000256" key="4">
    <source>
        <dbReference type="RuleBase" id="RU363099"/>
    </source>
</evidence>
<dbReference type="GO" id="GO:0009699">
    <property type="term" value="P:phenylpropanoid biosynthetic process"/>
    <property type="evidence" value="ECO:0007669"/>
    <property type="project" value="UniProtKB-ARBA"/>
</dbReference>
<comment type="function">
    <text evidence="4">Dirigent proteins impart stereoselectivity on the phenoxy radical-coupling reaction, yielding optically active lignans from two molecules of coniferyl alcohol in the biosynthesis of lignans, flavonolignans, and alkaloids and thus plays a central role in plant secondary metabolism.</text>
</comment>
<evidence type="ECO:0000256" key="1">
    <source>
        <dbReference type="ARBA" id="ARBA00010746"/>
    </source>
</evidence>
<name>A0A835FVB8_9POAL</name>
<dbReference type="OrthoDB" id="674745at2759"/>
<dbReference type="AlphaFoldDB" id="A0A835FVB8"/>
<evidence type="ECO:0000313" key="6">
    <source>
        <dbReference type="Proteomes" id="UP000636709"/>
    </source>
</evidence>
<organism evidence="5 6">
    <name type="scientific">Digitaria exilis</name>
    <dbReference type="NCBI Taxonomy" id="1010633"/>
    <lineage>
        <taxon>Eukaryota</taxon>
        <taxon>Viridiplantae</taxon>
        <taxon>Streptophyta</taxon>
        <taxon>Embryophyta</taxon>
        <taxon>Tracheophyta</taxon>
        <taxon>Spermatophyta</taxon>
        <taxon>Magnoliopsida</taxon>
        <taxon>Liliopsida</taxon>
        <taxon>Poales</taxon>
        <taxon>Poaceae</taxon>
        <taxon>PACMAD clade</taxon>
        <taxon>Panicoideae</taxon>
        <taxon>Panicodae</taxon>
        <taxon>Paniceae</taxon>
        <taxon>Anthephorinae</taxon>
        <taxon>Digitaria</taxon>
    </lineage>
</organism>